<proteinExistence type="predicted"/>
<evidence type="ECO:0000256" key="1">
    <source>
        <dbReference type="SAM" id="MobiDB-lite"/>
    </source>
</evidence>
<dbReference type="Gene3D" id="2.40.30.10">
    <property type="entry name" value="Translation factors"/>
    <property type="match status" value="1"/>
</dbReference>
<dbReference type="InterPro" id="IPR046885">
    <property type="entry name" value="MnmA-like_C"/>
</dbReference>
<dbReference type="Proteomes" id="UP001190700">
    <property type="component" value="Unassembled WGS sequence"/>
</dbReference>
<gene>
    <name evidence="3" type="ORF">CYMTET_54970</name>
</gene>
<dbReference type="PANTHER" id="PTHR11933:SF5">
    <property type="entry name" value="MITOCHONDRIAL TRNA-SPECIFIC 2-THIOURIDYLASE 1"/>
    <property type="match status" value="1"/>
</dbReference>
<reference evidence="3 4" key="1">
    <citation type="journal article" date="2015" name="Genome Biol. Evol.">
        <title>Comparative Genomics of a Bacterivorous Green Alga Reveals Evolutionary Causalities and Consequences of Phago-Mixotrophic Mode of Nutrition.</title>
        <authorList>
            <person name="Burns J.A."/>
            <person name="Paasch A."/>
            <person name="Narechania A."/>
            <person name="Kim E."/>
        </authorList>
    </citation>
    <scope>NUCLEOTIDE SEQUENCE [LARGE SCALE GENOMIC DNA]</scope>
    <source>
        <strain evidence="3 4">PLY_AMNH</strain>
    </source>
</reference>
<sequence>MPQTTCAGGGVIRAVRAGAGYPRSAWGGGRVPGGSSAQRVPGAGHPRSACQGRVVRTLRGGGSSRSAGRIACVRVIGAGHPRSIRAVLRARARAVRAGGGSSAQYVVGKGIARRHVYIAEGAEHPALYFERAVADGLFWVAGEPPSPLQQGKPMNLHYKVRYAQPPAACTIAMANASGSSAAPRSLGLNAVQDFQPSSYFDVLEPAAPSVEASDAQPSQLHVHFAKPSRAVTPKQALVLYDGEVCLGGGLIAYPAASYHELGKQMPDERIW</sequence>
<comment type="caution">
    <text evidence="3">The sequence shown here is derived from an EMBL/GenBank/DDBJ whole genome shotgun (WGS) entry which is preliminary data.</text>
</comment>
<feature type="region of interest" description="Disordered" evidence="1">
    <location>
        <begin position="23"/>
        <end position="48"/>
    </location>
</feature>
<dbReference type="Pfam" id="PF20258">
    <property type="entry name" value="tRNA_Me_trans_C"/>
    <property type="match status" value="1"/>
</dbReference>
<protein>
    <recommendedName>
        <fullName evidence="2">tRNA-specific 2-thiouridylase MnmA-like C-terminal domain-containing protein</fullName>
    </recommendedName>
</protein>
<accession>A0AAE0EN81</accession>
<evidence type="ECO:0000313" key="3">
    <source>
        <dbReference type="EMBL" id="KAK3234788.1"/>
    </source>
</evidence>
<evidence type="ECO:0000259" key="2">
    <source>
        <dbReference type="Pfam" id="PF20258"/>
    </source>
</evidence>
<name>A0AAE0EN81_9CHLO</name>
<dbReference type="PANTHER" id="PTHR11933">
    <property type="entry name" value="TRNA 5-METHYLAMINOMETHYL-2-THIOURIDYLATE -METHYLTRANSFERASE"/>
    <property type="match status" value="1"/>
</dbReference>
<organism evidence="3 4">
    <name type="scientific">Cymbomonas tetramitiformis</name>
    <dbReference type="NCBI Taxonomy" id="36881"/>
    <lineage>
        <taxon>Eukaryota</taxon>
        <taxon>Viridiplantae</taxon>
        <taxon>Chlorophyta</taxon>
        <taxon>Pyramimonadophyceae</taxon>
        <taxon>Pyramimonadales</taxon>
        <taxon>Pyramimonadaceae</taxon>
        <taxon>Cymbomonas</taxon>
    </lineage>
</organism>
<dbReference type="AlphaFoldDB" id="A0AAE0EN81"/>
<keyword evidence="4" id="KW-1185">Reference proteome</keyword>
<dbReference type="GO" id="GO:0002143">
    <property type="term" value="P:tRNA wobble position uridine thiolation"/>
    <property type="evidence" value="ECO:0007669"/>
    <property type="project" value="TreeGrafter"/>
</dbReference>
<dbReference type="EMBL" id="LGRX02035459">
    <property type="protein sequence ID" value="KAK3234788.1"/>
    <property type="molecule type" value="Genomic_DNA"/>
</dbReference>
<evidence type="ECO:0000313" key="4">
    <source>
        <dbReference type="Proteomes" id="UP001190700"/>
    </source>
</evidence>
<feature type="domain" description="tRNA-specific 2-thiouridylase MnmA-like C-terminal" evidence="2">
    <location>
        <begin position="210"/>
        <end position="251"/>
    </location>
</feature>